<comment type="subcellular location">
    <subcellularLocation>
        <location evidence="4">Membrane</location>
        <topology evidence="4">Multi-pass membrane protein</topology>
    </subcellularLocation>
</comment>
<keyword evidence="3" id="KW-0472">Membrane</keyword>
<evidence type="ECO:0000256" key="5">
    <source>
        <dbReference type="SAM" id="MobiDB-lite"/>
    </source>
</evidence>
<evidence type="ECO:0000256" key="3">
    <source>
        <dbReference type="ARBA" id="ARBA00023136"/>
    </source>
</evidence>
<feature type="region of interest" description="Disordered" evidence="5">
    <location>
        <begin position="1"/>
        <end position="54"/>
    </location>
</feature>
<reference evidence="6" key="2">
    <citation type="journal article" date="2023" name="IMA Fungus">
        <title>Comparative genomic study of the Penicillium genus elucidates a diverse pangenome and 15 lateral gene transfer events.</title>
        <authorList>
            <person name="Petersen C."/>
            <person name="Sorensen T."/>
            <person name="Nielsen M.R."/>
            <person name="Sondergaard T.E."/>
            <person name="Sorensen J.L."/>
            <person name="Fitzpatrick D.A."/>
            <person name="Frisvad J.C."/>
            <person name="Nielsen K.L."/>
        </authorList>
    </citation>
    <scope>NUCLEOTIDE SEQUENCE</scope>
    <source>
        <strain evidence="6">IBT 30069</strain>
    </source>
</reference>
<dbReference type="Proteomes" id="UP001149165">
    <property type="component" value="Unassembled WGS sequence"/>
</dbReference>
<organism evidence="6 7">
    <name type="scientific">Penicillium angulare</name>
    <dbReference type="NCBI Taxonomy" id="116970"/>
    <lineage>
        <taxon>Eukaryota</taxon>
        <taxon>Fungi</taxon>
        <taxon>Dikarya</taxon>
        <taxon>Ascomycota</taxon>
        <taxon>Pezizomycotina</taxon>
        <taxon>Eurotiomycetes</taxon>
        <taxon>Eurotiomycetidae</taxon>
        <taxon>Eurotiales</taxon>
        <taxon>Aspergillaceae</taxon>
        <taxon>Penicillium</taxon>
    </lineage>
</organism>
<evidence type="ECO:0000313" key="7">
    <source>
        <dbReference type="Proteomes" id="UP001149165"/>
    </source>
</evidence>
<feature type="compositionally biased region" description="Polar residues" evidence="5">
    <location>
        <begin position="8"/>
        <end position="24"/>
    </location>
</feature>
<protein>
    <recommendedName>
        <fullName evidence="4">Altered inheritance of mitochondria protein 11</fullName>
    </recommendedName>
</protein>
<dbReference type="InterPro" id="IPR038814">
    <property type="entry name" value="AIM11"/>
</dbReference>
<reference evidence="6" key="1">
    <citation type="submission" date="2022-11" db="EMBL/GenBank/DDBJ databases">
        <authorList>
            <person name="Petersen C."/>
        </authorList>
    </citation>
    <scope>NUCLEOTIDE SEQUENCE</scope>
    <source>
        <strain evidence="6">IBT 30069</strain>
    </source>
</reference>
<comment type="similarity">
    <text evidence="4">Belongs to the AIM11 family.</text>
</comment>
<feature type="compositionally biased region" description="Low complexity" evidence="5">
    <location>
        <begin position="28"/>
        <end position="47"/>
    </location>
</feature>
<gene>
    <name evidence="4" type="primary">AIM11</name>
    <name evidence="6" type="ORF">N7456_000674</name>
</gene>
<evidence type="ECO:0000256" key="1">
    <source>
        <dbReference type="ARBA" id="ARBA00022692"/>
    </source>
</evidence>
<evidence type="ECO:0000256" key="2">
    <source>
        <dbReference type="ARBA" id="ARBA00022989"/>
    </source>
</evidence>
<name>A0A9W9KSI7_9EURO</name>
<evidence type="ECO:0000256" key="4">
    <source>
        <dbReference type="RuleBase" id="RU367098"/>
    </source>
</evidence>
<sequence>MVSFFGWGSSSNSDSNTPKTQETPSNPPVSTTPESKPTSSSLISESRPLPPPSPRNNTNLKLLIGGAAFFSLSVWITRRASIKKQIACIPPFYTSSLFHQPKVNGAGEAFEALNLATINVLSFGMMTGGAVMYGLDINGLDDARRFMRVAMDGGVDDAGKSDEQLEADVTEWVTSVLGDRFQKQLEKERAKKQLEKPVEAGTQ</sequence>
<comment type="caution">
    <text evidence="6">The sequence shown here is derived from an EMBL/GenBank/DDBJ whole genome shotgun (WGS) entry which is preliminary data.</text>
</comment>
<dbReference type="GO" id="GO:0005739">
    <property type="term" value="C:mitochondrion"/>
    <property type="evidence" value="ECO:0007669"/>
    <property type="project" value="TreeGrafter"/>
</dbReference>
<keyword evidence="7" id="KW-1185">Reference proteome</keyword>
<evidence type="ECO:0000313" key="6">
    <source>
        <dbReference type="EMBL" id="KAJ5116326.1"/>
    </source>
</evidence>
<keyword evidence="1" id="KW-0812">Transmembrane</keyword>
<dbReference type="OrthoDB" id="3558022at2759"/>
<dbReference type="AlphaFoldDB" id="A0A9W9KSI7"/>
<accession>A0A9W9KSI7</accession>
<dbReference type="EMBL" id="JAPQKH010000001">
    <property type="protein sequence ID" value="KAJ5116326.1"/>
    <property type="molecule type" value="Genomic_DNA"/>
</dbReference>
<proteinExistence type="inferred from homology"/>
<dbReference type="PANTHER" id="PTHR39136">
    <property type="entry name" value="ALTERED INHERITANCE OF MITOCHONDRIA PROTEIN 11"/>
    <property type="match status" value="1"/>
</dbReference>
<dbReference type="PANTHER" id="PTHR39136:SF1">
    <property type="entry name" value="ALTERED INHERITANCE OF MITOCHONDRIA PROTEIN 11"/>
    <property type="match status" value="1"/>
</dbReference>
<keyword evidence="2" id="KW-1133">Transmembrane helix</keyword>
<dbReference type="GO" id="GO:0016020">
    <property type="term" value="C:membrane"/>
    <property type="evidence" value="ECO:0007669"/>
    <property type="project" value="UniProtKB-SubCell"/>
</dbReference>